<gene>
    <name evidence="1" type="ordered locus">AS9A_1102</name>
</gene>
<dbReference type="eggNOG" id="COG1073">
    <property type="taxonomic scope" value="Bacteria"/>
</dbReference>
<dbReference type="SUPFAM" id="SSF53474">
    <property type="entry name" value="alpha/beta-Hydrolases"/>
    <property type="match status" value="1"/>
</dbReference>
<dbReference type="InterPro" id="IPR029058">
    <property type="entry name" value="AB_hydrolase_fold"/>
</dbReference>
<dbReference type="EMBL" id="CP002786">
    <property type="protein sequence ID" value="AEF39554.1"/>
    <property type="molecule type" value="Genomic_DNA"/>
</dbReference>
<dbReference type="GO" id="GO:0004806">
    <property type="term" value="F:triacylglycerol lipase activity"/>
    <property type="evidence" value="ECO:0007669"/>
    <property type="project" value="InterPro"/>
</dbReference>
<dbReference type="PANTHER" id="PTHR34853:SF1">
    <property type="entry name" value="LIPASE 5"/>
    <property type="match status" value="1"/>
</dbReference>
<dbReference type="Gene3D" id="3.40.50.1820">
    <property type="entry name" value="alpha/beta hydrolase"/>
    <property type="match status" value="1"/>
</dbReference>
<evidence type="ECO:0000313" key="2">
    <source>
        <dbReference type="Proteomes" id="UP000009235"/>
    </source>
</evidence>
<keyword evidence="2" id="KW-1185">Reference proteome</keyword>
<dbReference type="PANTHER" id="PTHR34853">
    <property type="match status" value="1"/>
</dbReference>
<dbReference type="GO" id="GO:0016042">
    <property type="term" value="P:lipid catabolic process"/>
    <property type="evidence" value="ECO:0007669"/>
    <property type="project" value="InterPro"/>
</dbReference>
<reference evidence="1 2" key="1">
    <citation type="journal article" date="2011" name="J. Bacteriol.">
        <title>Complete genome sequence of Amycolicicoccus subflavus DQS3-9A1T, an actinomycete isolated from crude oil-polluted soil.</title>
        <authorList>
            <person name="Cai M."/>
            <person name="Chen W.M."/>
            <person name="Nie Y."/>
            <person name="Chi C.Q."/>
            <person name="Wang Y.N."/>
            <person name="Tang Y.Q."/>
            <person name="Li G.Y."/>
            <person name="Wu X.L."/>
        </authorList>
    </citation>
    <scope>NUCLEOTIDE SEQUENCE [LARGE SCALE GENOMIC DNA]</scope>
    <source>
        <strain evidence="2">DSM 45089 / DQS3-9A1</strain>
    </source>
</reference>
<dbReference type="STRING" id="443218.AS9A_1102"/>
<dbReference type="HOGENOM" id="CLU_029538_5_0_11"/>
<dbReference type="Pfam" id="PF03583">
    <property type="entry name" value="LIP"/>
    <property type="match status" value="1"/>
</dbReference>
<dbReference type="Gene3D" id="1.10.260.130">
    <property type="match status" value="1"/>
</dbReference>
<dbReference type="InterPro" id="IPR005152">
    <property type="entry name" value="Lipase_secreted"/>
</dbReference>
<organism evidence="1 2">
    <name type="scientific">Hoyosella subflava (strain DSM 45089 / JCM 17490 / NBRC 109087 / DQS3-9A1)</name>
    <name type="common">Amycolicicoccus subflavus</name>
    <dbReference type="NCBI Taxonomy" id="443218"/>
    <lineage>
        <taxon>Bacteria</taxon>
        <taxon>Bacillati</taxon>
        <taxon>Actinomycetota</taxon>
        <taxon>Actinomycetes</taxon>
        <taxon>Mycobacteriales</taxon>
        <taxon>Hoyosellaceae</taxon>
        <taxon>Hoyosella</taxon>
    </lineage>
</organism>
<sequence length="484" mass="51564">MKMQAELAGAGQMNEPRKWRGRFIAKILTFAVVLALWPLGGGGSALAEPPPPPDAFYDRPERLASFERGEIIRSREVAVNAMQSLPINVQAWQLLYRTSDADGAPDAAVTTVMVPRGVSQPRALLSYQAATDSTLRVCGPSYSLVHGAPIDITNPVGPVTLAAPAAETLLAAAGLAEGWVVAMPDHGSLDDRFLTPHQPGYAVLDGIRAVTNFHPVGLAGPATPTALWGYSGGAIASSWAIEEHPNYAPELNIRGAAFGAPERDLEASLRSSNRSLLAGLIPIALASIGKDAPEFMAEMNRYLTPQGRDIVARTRNHCAAQNVLNNLWFDYELHLNTPIDEILANPVIRREIAARGITGRAPTVPTYIHNGVSEEVAPIVGTDKLVESYCRGGAPVTYRREDFPQNPPREIFTTHGFIAVSGSPGAFRWLQERLADPSSAPPAGCDIQTLPSTLLEPGVPETVVPSFVDNFFAIVGGQAIGAGG</sequence>
<name>F6EQU3_HOYSD</name>
<dbReference type="Proteomes" id="UP000009235">
    <property type="component" value="Chromosome"/>
</dbReference>
<dbReference type="RefSeq" id="WP_013805903.1">
    <property type="nucleotide sequence ID" value="NC_015564.1"/>
</dbReference>
<accession>F6EQU3</accession>
<dbReference type="KEGG" id="asd:AS9A_1102"/>
<dbReference type="AlphaFoldDB" id="F6EQU3"/>
<protein>
    <submittedName>
        <fullName evidence="1">Triacylglycerol lipase</fullName>
    </submittedName>
</protein>
<evidence type="ECO:0000313" key="1">
    <source>
        <dbReference type="EMBL" id="AEF39554.1"/>
    </source>
</evidence>
<proteinExistence type="predicted"/>